<evidence type="ECO:0000259" key="2">
    <source>
        <dbReference type="Pfam" id="PF13193"/>
    </source>
</evidence>
<reference evidence="3 4" key="1">
    <citation type="submission" date="2020-07" db="EMBL/GenBank/DDBJ databases">
        <title>Sequencing the genomes of 1000 actinobacteria strains.</title>
        <authorList>
            <person name="Klenk H.-P."/>
        </authorList>
    </citation>
    <scope>NUCLEOTIDE SEQUENCE [LARGE SCALE GENOMIC DNA]</scope>
    <source>
        <strain evidence="3 4">DSM 23987</strain>
    </source>
</reference>
<dbReference type="AlphaFoldDB" id="A0A852WII5"/>
<dbReference type="InterPro" id="IPR020845">
    <property type="entry name" value="AMP-binding_CS"/>
</dbReference>
<dbReference type="InterPro" id="IPR042099">
    <property type="entry name" value="ANL_N_sf"/>
</dbReference>
<dbReference type="EMBL" id="JACCAB010000001">
    <property type="protein sequence ID" value="NYG06464.1"/>
    <property type="molecule type" value="Genomic_DNA"/>
</dbReference>
<keyword evidence="3" id="KW-0436">Ligase</keyword>
<feature type="domain" description="AMP-binding enzyme C-terminal" evidence="2">
    <location>
        <begin position="305"/>
        <end position="385"/>
    </location>
</feature>
<dbReference type="InterPro" id="IPR025110">
    <property type="entry name" value="AMP-bd_C"/>
</dbReference>
<dbReference type="RefSeq" id="WP_179420940.1">
    <property type="nucleotide sequence ID" value="NZ_JACCAB010000001.1"/>
</dbReference>
<gene>
    <name evidence="3" type="ORF">BJ986_000951</name>
</gene>
<dbReference type="PROSITE" id="PS00455">
    <property type="entry name" value="AMP_BINDING"/>
    <property type="match status" value="1"/>
</dbReference>
<dbReference type="EC" id="6.2.1.26" evidence="3"/>
<dbReference type="PANTHER" id="PTHR43767">
    <property type="entry name" value="LONG-CHAIN-FATTY-ACID--COA LIGASE"/>
    <property type="match status" value="1"/>
</dbReference>
<name>A0A852WII5_9MICO</name>
<dbReference type="InterPro" id="IPR045851">
    <property type="entry name" value="AMP-bd_C_sf"/>
</dbReference>
<dbReference type="InterPro" id="IPR000873">
    <property type="entry name" value="AMP-dep_synth/lig_dom"/>
</dbReference>
<dbReference type="InterPro" id="IPR050237">
    <property type="entry name" value="ATP-dep_AMP-bd_enzyme"/>
</dbReference>
<dbReference type="Gene3D" id="3.40.50.12780">
    <property type="entry name" value="N-terminal domain of ligase-like"/>
    <property type="match status" value="1"/>
</dbReference>
<organism evidence="3 4">
    <name type="scientific">Pedococcus badiiscoriae</name>
    <dbReference type="NCBI Taxonomy" id="642776"/>
    <lineage>
        <taxon>Bacteria</taxon>
        <taxon>Bacillati</taxon>
        <taxon>Actinomycetota</taxon>
        <taxon>Actinomycetes</taxon>
        <taxon>Micrococcales</taxon>
        <taxon>Intrasporangiaceae</taxon>
        <taxon>Pedococcus</taxon>
    </lineage>
</organism>
<dbReference type="Gene3D" id="3.30.300.30">
    <property type="match status" value="1"/>
</dbReference>
<evidence type="ECO:0000259" key="1">
    <source>
        <dbReference type="Pfam" id="PF00501"/>
    </source>
</evidence>
<protein>
    <submittedName>
        <fullName evidence="3">O-succinylbenzoic acid--CoA ligase</fullName>
        <ecNumber evidence="3">6.2.1.26</ecNumber>
    </submittedName>
</protein>
<evidence type="ECO:0000313" key="4">
    <source>
        <dbReference type="Proteomes" id="UP000573599"/>
    </source>
</evidence>
<dbReference type="NCBIfam" id="NF005877">
    <property type="entry name" value="PRK07824.1"/>
    <property type="match status" value="1"/>
</dbReference>
<dbReference type="PANTHER" id="PTHR43767:SF1">
    <property type="entry name" value="NONRIBOSOMAL PEPTIDE SYNTHASE PES1 (EUROFUNG)-RELATED"/>
    <property type="match status" value="1"/>
</dbReference>
<dbReference type="Proteomes" id="UP000573599">
    <property type="component" value="Unassembled WGS sequence"/>
</dbReference>
<dbReference type="SUPFAM" id="SSF56801">
    <property type="entry name" value="Acetyl-CoA synthetase-like"/>
    <property type="match status" value="1"/>
</dbReference>
<accession>A0A852WII5</accession>
<dbReference type="Pfam" id="PF13193">
    <property type="entry name" value="AMP-binding_C"/>
    <property type="match status" value="1"/>
</dbReference>
<proteinExistence type="predicted"/>
<keyword evidence="4" id="KW-1185">Reference proteome</keyword>
<dbReference type="Pfam" id="PF00501">
    <property type="entry name" value="AMP-binding"/>
    <property type="match status" value="1"/>
</dbReference>
<feature type="domain" description="AMP-dependent synthetase/ligase" evidence="1">
    <location>
        <begin position="58"/>
        <end position="250"/>
    </location>
</feature>
<evidence type="ECO:0000313" key="3">
    <source>
        <dbReference type="EMBL" id="NYG06464.1"/>
    </source>
</evidence>
<comment type="caution">
    <text evidence="3">The sequence shown here is derived from an EMBL/GenBank/DDBJ whole genome shotgun (WGS) entry which is preliminary data.</text>
</comment>
<sequence length="399" mass="40555">MTSLRPLAIAAGRAAVAVLPTLRQALDGEFAVLPYAAGGHPPPLPGAARRVGAAAGEHLPDDGTALVVGTSGSTGTPKLAMLPGTALAASATATHERLGGPGGWLLAMPPHHIAGVQVLLRCLAAGTEPGFVDLSEGFTAAAFVEAAAGFGGPRQYTSLVPTQLLRLLEDAGAATALAGFDAVLVGGAASPPALLARARAAGIRAVTTYGMSETCGGCVYDGVPLSCTEVRVDDDGRIHLGGATLATGYLGRPDLTAEAFGTGPDGQRWFRTDDLGHRDGGRWHVDGRLDDLIVTGGLKVAPRLVEDALTALPGVIEAVVVGTPDDQWGQAVSAAVVLREDPAGPVRTAPTLDELRELLRGILPTHALPRRLLVLAALPLRGPGKPDRAAVAARFADGP</sequence>
<dbReference type="GO" id="GO:0008756">
    <property type="term" value="F:o-succinylbenzoate-CoA ligase activity"/>
    <property type="evidence" value="ECO:0007669"/>
    <property type="project" value="UniProtKB-EC"/>
</dbReference>